<evidence type="ECO:0000256" key="15">
    <source>
        <dbReference type="ARBA" id="ARBA00022792"/>
    </source>
</evidence>
<dbReference type="InterPro" id="IPR051511">
    <property type="entry name" value="MitoQC_Scaffold_Kinases"/>
</dbReference>
<evidence type="ECO:0000256" key="17">
    <source>
        <dbReference type="ARBA" id="ARBA00022842"/>
    </source>
</evidence>
<sequence length="565" mass="61354">MRARGGAGPRGRAVFLAFGLGLGLIEEKQAESRRAAAACREIQAIFTQRSRLEADPLAARRRQGFQLEEYLIGQPIGKGCSAAVYEAAMPALPVRLEVAQGARRPGSGPDPAAAGAQEAHAPAAPAFPLAIKMMWNISAGSSSEAIFRTMSQELVPASRVALAGEYGAVTHRKSKGRPKWLAPHPNIIRVFRAFTSSVPLLPGALVDYPDVLPPRLHPEGLGHGRTLFLVMKNYPCTLRQYLRVNTPSPRLATVMTLQLLEGVAHLVQQGIAHRDLKSDNILVELDADGCPWLVITDFGCCLADEHVGLQLPFTSWYVDRGGNGCLMAPEVSTACPGPRTVIDYSKTDAWAVGAIAYEIFGLANPFYGQGRARLESRSYQEAQLPALPPSVPPDARQLVKSLLQREPAKRPSARVAANVLHLSLWGEQILALKNLQLDRVVGWLLQQPAWSVRRSAKRPCCSARGGRPRGSSARSWGRPGSLAASVWCRSVHAEGGLLCERGGGRRWMAGGWAATGEATFREWPHPSCVTRNGYCEPCAPWFWLTRLDTALNKGVVSFPQRQLSS</sequence>
<accession>A0A5F9DG90</accession>
<dbReference type="EC" id="2.7.11.1" evidence="5"/>
<dbReference type="SUPFAM" id="SSF56112">
    <property type="entry name" value="Protein kinase-like (PK-like)"/>
    <property type="match status" value="1"/>
</dbReference>
<evidence type="ECO:0000256" key="21">
    <source>
        <dbReference type="ARBA" id="ARBA00023128"/>
    </source>
</evidence>
<feature type="signal peptide" evidence="30">
    <location>
        <begin position="1"/>
        <end position="30"/>
    </location>
</feature>
<keyword evidence="17" id="KW-0460">Magnesium</keyword>
<keyword evidence="6" id="KW-0963">Cytoplasm</keyword>
<evidence type="ECO:0000256" key="23">
    <source>
        <dbReference type="ARBA" id="ARBA00038349"/>
    </source>
</evidence>
<dbReference type="GeneTree" id="ENSGT00390000001206"/>
<dbReference type="Bgee" id="ENSOCUG00000006306">
    <property type="expression patterns" value="Expressed in skeletal muscle tissue and 16 other cell types or tissues"/>
</dbReference>
<dbReference type="Pfam" id="PF00069">
    <property type="entry name" value="Pkinase"/>
    <property type="match status" value="1"/>
</dbReference>
<dbReference type="EMBL" id="AAGW02059935">
    <property type="status" value="NOT_ANNOTATED_CDS"/>
    <property type="molecule type" value="Genomic_DNA"/>
</dbReference>
<evidence type="ECO:0000256" key="1">
    <source>
        <dbReference type="ARBA" id="ARBA00001946"/>
    </source>
</evidence>
<comment type="subcellular location">
    <subcellularLocation>
        <location evidence="3">Cytoplasm</location>
        <location evidence="3">Cytosol</location>
    </subcellularLocation>
    <subcellularLocation>
        <location evidence="2">Mitochondrion inner membrane</location>
        <topology evidence="2">Single-pass membrane protein</topology>
    </subcellularLocation>
    <subcellularLocation>
        <location evidence="4">Mitochondrion outer membrane</location>
        <topology evidence="4">Single-pass membrane protein</topology>
    </subcellularLocation>
</comment>
<keyword evidence="7" id="KW-0723">Serine/threonine-protein kinase</keyword>
<dbReference type="SMART" id="SM00220">
    <property type="entry name" value="S_TKc"/>
    <property type="match status" value="1"/>
</dbReference>
<evidence type="ECO:0000256" key="19">
    <source>
        <dbReference type="ARBA" id="ARBA00022989"/>
    </source>
</evidence>
<dbReference type="Ensembl" id="ENSOCUT00000034723.1">
    <property type="protein sequence ID" value="ENSOCUP00000045296.1"/>
    <property type="gene ID" value="ENSOCUG00000006306.3"/>
</dbReference>
<keyword evidence="10" id="KW-0812">Transmembrane</keyword>
<evidence type="ECO:0000256" key="12">
    <source>
        <dbReference type="ARBA" id="ARBA00022741"/>
    </source>
</evidence>
<dbReference type="GO" id="GO:0090141">
    <property type="term" value="P:positive regulation of mitochondrial fission"/>
    <property type="evidence" value="ECO:0007669"/>
    <property type="project" value="TreeGrafter"/>
</dbReference>
<comment type="catalytic activity">
    <reaction evidence="25">
        <text>L-seryl-[protein] + ATP = O-phospho-L-seryl-[protein] + ADP + H(+)</text>
        <dbReference type="Rhea" id="RHEA:17989"/>
        <dbReference type="Rhea" id="RHEA-COMP:9863"/>
        <dbReference type="Rhea" id="RHEA-COMP:11604"/>
        <dbReference type="ChEBI" id="CHEBI:15378"/>
        <dbReference type="ChEBI" id="CHEBI:29999"/>
        <dbReference type="ChEBI" id="CHEBI:30616"/>
        <dbReference type="ChEBI" id="CHEBI:83421"/>
        <dbReference type="ChEBI" id="CHEBI:456216"/>
        <dbReference type="EC" id="2.7.11.1"/>
    </reaction>
</comment>
<evidence type="ECO:0000256" key="24">
    <source>
        <dbReference type="ARBA" id="ARBA00047899"/>
    </source>
</evidence>
<comment type="catalytic activity">
    <reaction evidence="24">
        <text>L-threonyl-[protein] + ATP = O-phospho-L-threonyl-[protein] + ADP + H(+)</text>
        <dbReference type="Rhea" id="RHEA:46608"/>
        <dbReference type="Rhea" id="RHEA-COMP:11060"/>
        <dbReference type="Rhea" id="RHEA-COMP:11605"/>
        <dbReference type="ChEBI" id="CHEBI:15378"/>
        <dbReference type="ChEBI" id="CHEBI:30013"/>
        <dbReference type="ChEBI" id="CHEBI:30616"/>
        <dbReference type="ChEBI" id="CHEBI:61977"/>
        <dbReference type="ChEBI" id="CHEBI:456216"/>
        <dbReference type="EC" id="2.7.11.1"/>
    </reaction>
</comment>
<dbReference type="GO" id="GO:0004674">
    <property type="term" value="F:protein serine/threonine kinase activity"/>
    <property type="evidence" value="ECO:0007669"/>
    <property type="project" value="UniProtKB-KW"/>
</dbReference>
<keyword evidence="15" id="KW-0999">Mitochondrion inner membrane</keyword>
<reference evidence="32 33" key="1">
    <citation type="journal article" date="2011" name="Nature">
        <title>A high-resolution map of human evolutionary constraint using 29 mammals.</title>
        <authorList>
            <person name="Lindblad-Toh K."/>
            <person name="Garber M."/>
            <person name="Zuk O."/>
            <person name="Lin M.F."/>
            <person name="Parker B.J."/>
            <person name="Washietl S."/>
            <person name="Kheradpour P."/>
            <person name="Ernst J."/>
            <person name="Jordan G."/>
            <person name="Mauceli E."/>
            <person name="Ward L.D."/>
            <person name="Lowe C.B."/>
            <person name="Holloway A.K."/>
            <person name="Clamp M."/>
            <person name="Gnerre S."/>
            <person name="Alfoldi J."/>
            <person name="Beal K."/>
            <person name="Chang J."/>
            <person name="Clawson H."/>
            <person name="Cuff J."/>
            <person name="Di Palma F."/>
            <person name="Fitzgerald S."/>
            <person name="Flicek P."/>
            <person name="Guttman M."/>
            <person name="Hubisz M.J."/>
            <person name="Jaffe D.B."/>
            <person name="Jungreis I."/>
            <person name="Kent W.J."/>
            <person name="Kostka D."/>
            <person name="Lara M."/>
            <person name="Martins A.L."/>
            <person name="Massingham T."/>
            <person name="Moltke I."/>
            <person name="Raney B.J."/>
            <person name="Rasmussen M.D."/>
            <person name="Robinson J."/>
            <person name="Stark A."/>
            <person name="Vilella A.J."/>
            <person name="Wen J."/>
            <person name="Xie X."/>
            <person name="Zody M.C."/>
            <person name="Baldwin J."/>
            <person name="Bloom T."/>
            <person name="Chin C.W."/>
            <person name="Heiman D."/>
            <person name="Nicol R."/>
            <person name="Nusbaum C."/>
            <person name="Young S."/>
            <person name="Wilkinson J."/>
            <person name="Worley K.C."/>
            <person name="Kovar C.L."/>
            <person name="Muzny D.M."/>
            <person name="Gibbs R.A."/>
            <person name="Cree A."/>
            <person name="Dihn H.H."/>
            <person name="Fowler G."/>
            <person name="Jhangiani S."/>
            <person name="Joshi V."/>
            <person name="Lee S."/>
            <person name="Lewis L.R."/>
            <person name="Nazareth L.V."/>
            <person name="Okwuonu G."/>
            <person name="Santibanez J."/>
            <person name="Warren W.C."/>
            <person name="Mardis E.R."/>
            <person name="Weinstock G.M."/>
            <person name="Wilson R.K."/>
            <person name="Delehaunty K."/>
            <person name="Dooling D."/>
            <person name="Fronik C."/>
            <person name="Fulton L."/>
            <person name="Fulton B."/>
            <person name="Graves T."/>
            <person name="Minx P."/>
            <person name="Sodergren E."/>
            <person name="Birney E."/>
            <person name="Margulies E.H."/>
            <person name="Herrero J."/>
            <person name="Green E.D."/>
            <person name="Haussler D."/>
            <person name="Siepel A."/>
            <person name="Goldman N."/>
            <person name="Pollard K.S."/>
            <person name="Pedersen J.S."/>
            <person name="Lander E.S."/>
            <person name="Kellis M."/>
        </authorList>
    </citation>
    <scope>NUCLEOTIDE SEQUENCE [LARGE SCALE GENOMIC DNA]</scope>
    <source>
        <strain evidence="32 33">Thorbecke inbred</strain>
    </source>
</reference>
<comment type="subunit">
    <text evidence="26">Upon mitochondrial depolarization, it forms a supercomplex with TOM and TIM23 complexes. PINK1-TOM-TIM23 supercomplex formation requires PINK1 interaction with TOMM20 and TOMM70 and is critical for PINK1 stabilization at the outer mitochondrial membrane, kinase activation and downstream mitophagy. Upon mitochondrial depolarization, interacts with TIMM23; the interaction is required for PINK1 accumulation at the outer mitochondrial membrane, kinase activation by autophosphorylation and PRKN recruitement to mitochondria. Interacts with PRKN. Interacts with FBXO7. Forms a complex with PRKN and PARK7. Interacts with NENF.</text>
</comment>
<evidence type="ECO:0000256" key="22">
    <source>
        <dbReference type="ARBA" id="ARBA00023136"/>
    </source>
</evidence>
<keyword evidence="13" id="KW-0418">Kinase</keyword>
<dbReference type="FunFam" id="1.10.510.10:FF:000418">
    <property type="entry name" value="PTEN induced kinase 1"/>
    <property type="match status" value="1"/>
</dbReference>
<dbReference type="GO" id="GO:0043066">
    <property type="term" value="P:negative regulation of apoptotic process"/>
    <property type="evidence" value="ECO:0007669"/>
    <property type="project" value="UniProtKB-ARBA"/>
</dbReference>
<evidence type="ECO:0000256" key="28">
    <source>
        <dbReference type="ARBA" id="ARBA00074253"/>
    </source>
</evidence>
<evidence type="ECO:0000256" key="18">
    <source>
        <dbReference type="ARBA" id="ARBA00022946"/>
    </source>
</evidence>
<keyword evidence="14" id="KW-1000">Mitochondrion outer membrane</keyword>
<dbReference type="Proteomes" id="UP000001811">
    <property type="component" value="Chromosome 13"/>
</dbReference>
<feature type="region of interest" description="Disordered" evidence="29">
    <location>
        <begin position="100"/>
        <end position="119"/>
    </location>
</feature>
<keyword evidence="33" id="KW-1185">Reference proteome</keyword>
<evidence type="ECO:0000256" key="6">
    <source>
        <dbReference type="ARBA" id="ARBA00022490"/>
    </source>
</evidence>
<evidence type="ECO:0000256" key="29">
    <source>
        <dbReference type="SAM" id="MobiDB-lite"/>
    </source>
</evidence>
<reference evidence="32" key="2">
    <citation type="submission" date="2025-08" db="UniProtKB">
        <authorList>
            <consortium name="Ensembl"/>
        </authorList>
    </citation>
    <scope>IDENTIFICATION</scope>
    <source>
        <strain evidence="32">Thorbecke</strain>
    </source>
</reference>
<evidence type="ECO:0000256" key="3">
    <source>
        <dbReference type="ARBA" id="ARBA00004514"/>
    </source>
</evidence>
<organism evidence="32 33">
    <name type="scientific">Oryctolagus cuniculus</name>
    <name type="common">Rabbit</name>
    <dbReference type="NCBI Taxonomy" id="9986"/>
    <lineage>
        <taxon>Eukaryota</taxon>
        <taxon>Metazoa</taxon>
        <taxon>Chordata</taxon>
        <taxon>Craniata</taxon>
        <taxon>Vertebrata</taxon>
        <taxon>Euteleostomi</taxon>
        <taxon>Mammalia</taxon>
        <taxon>Eutheria</taxon>
        <taxon>Euarchontoglires</taxon>
        <taxon>Glires</taxon>
        <taxon>Lagomorpha</taxon>
        <taxon>Leporidae</taxon>
        <taxon>Oryctolagus</taxon>
    </lineage>
</organism>
<evidence type="ECO:0000256" key="5">
    <source>
        <dbReference type="ARBA" id="ARBA00012513"/>
    </source>
</evidence>
<evidence type="ECO:0000256" key="7">
    <source>
        <dbReference type="ARBA" id="ARBA00022527"/>
    </source>
</evidence>
<dbReference type="InterPro" id="IPR000719">
    <property type="entry name" value="Prot_kinase_dom"/>
</dbReference>
<evidence type="ECO:0000259" key="31">
    <source>
        <dbReference type="PROSITE" id="PS50011"/>
    </source>
</evidence>
<protein>
    <recommendedName>
        <fullName evidence="28">Serine/threonine-protein kinase PINK1, mitochondrial</fullName>
        <ecNumber evidence="5">2.7.11.1</ecNumber>
    </recommendedName>
    <alternativeName>
        <fullName evidence="27">Serine/threonine-protein kinase Pink1, mitochondrial</fullName>
    </alternativeName>
</protein>
<dbReference type="GO" id="GO:0005743">
    <property type="term" value="C:mitochondrial inner membrane"/>
    <property type="evidence" value="ECO:0007669"/>
    <property type="project" value="UniProtKB-SubCell"/>
</dbReference>
<dbReference type="PROSITE" id="PS50011">
    <property type="entry name" value="PROTEIN_KINASE_DOM"/>
    <property type="match status" value="1"/>
</dbReference>
<evidence type="ECO:0000256" key="26">
    <source>
        <dbReference type="ARBA" id="ARBA00062732"/>
    </source>
</evidence>
<evidence type="ECO:0000313" key="32">
    <source>
        <dbReference type="Ensembl" id="ENSOCUP00000045296.1"/>
    </source>
</evidence>
<evidence type="ECO:0000256" key="4">
    <source>
        <dbReference type="ARBA" id="ARBA00004572"/>
    </source>
</evidence>
<dbReference type="InterPro" id="IPR040110">
    <property type="entry name" value="PINK1_STKc"/>
</dbReference>
<evidence type="ECO:0000256" key="27">
    <source>
        <dbReference type="ARBA" id="ARBA00071830"/>
    </source>
</evidence>
<dbReference type="GO" id="GO:0005524">
    <property type="term" value="F:ATP binding"/>
    <property type="evidence" value="ECO:0007669"/>
    <property type="project" value="UniProtKB-KW"/>
</dbReference>
<keyword evidence="12" id="KW-0547">Nucleotide-binding</keyword>
<gene>
    <name evidence="32" type="primary">PINK1</name>
</gene>
<dbReference type="InterPro" id="IPR008271">
    <property type="entry name" value="Ser/Thr_kinase_AS"/>
</dbReference>
<evidence type="ECO:0000256" key="14">
    <source>
        <dbReference type="ARBA" id="ARBA00022787"/>
    </source>
</evidence>
<feature type="domain" description="Protein kinase" evidence="31">
    <location>
        <begin position="70"/>
        <end position="424"/>
    </location>
</feature>
<keyword evidence="11" id="KW-0479">Metal-binding</keyword>
<comment type="similarity">
    <text evidence="23">Belongs to the protein kinase superfamily.</text>
</comment>
<keyword evidence="20" id="KW-0072">Autophagy</keyword>
<name>A0A5F9DG90_RABIT</name>
<evidence type="ECO:0000256" key="30">
    <source>
        <dbReference type="SAM" id="SignalP"/>
    </source>
</evidence>
<dbReference type="GO" id="GO:0000422">
    <property type="term" value="P:autophagy of mitochondrion"/>
    <property type="evidence" value="ECO:0007669"/>
    <property type="project" value="TreeGrafter"/>
</dbReference>
<keyword evidence="22" id="KW-0472">Membrane</keyword>
<evidence type="ECO:0000256" key="10">
    <source>
        <dbReference type="ARBA" id="ARBA00022692"/>
    </source>
</evidence>
<keyword evidence="18" id="KW-0809">Transit peptide</keyword>
<keyword evidence="30" id="KW-0732">Signal</keyword>
<dbReference type="GO" id="GO:0006950">
    <property type="term" value="P:response to stress"/>
    <property type="evidence" value="ECO:0007669"/>
    <property type="project" value="UniProtKB-ARBA"/>
</dbReference>
<keyword evidence="8" id="KW-0597">Phosphoprotein</keyword>
<keyword evidence="21" id="KW-0496">Mitochondrion</keyword>
<dbReference type="Gene3D" id="1.10.510.10">
    <property type="entry name" value="Transferase(Phosphotransferase) domain 1"/>
    <property type="match status" value="1"/>
</dbReference>
<feature type="compositionally biased region" description="Low complexity" evidence="29">
    <location>
        <begin position="101"/>
        <end position="119"/>
    </location>
</feature>
<dbReference type="PANTHER" id="PTHR22972:SF7">
    <property type="entry name" value="SERINE_THREONINE-PROTEIN KINASE PINK1, MITOCHONDRIAL"/>
    <property type="match status" value="1"/>
</dbReference>
<keyword evidence="9" id="KW-0808">Transferase</keyword>
<evidence type="ECO:0000256" key="25">
    <source>
        <dbReference type="ARBA" id="ARBA00048679"/>
    </source>
</evidence>
<dbReference type="GO" id="GO:0046872">
    <property type="term" value="F:metal ion binding"/>
    <property type="evidence" value="ECO:0007669"/>
    <property type="project" value="UniProtKB-KW"/>
</dbReference>
<evidence type="ECO:0000256" key="8">
    <source>
        <dbReference type="ARBA" id="ARBA00022553"/>
    </source>
</evidence>
<dbReference type="GO" id="GO:0005741">
    <property type="term" value="C:mitochondrial outer membrane"/>
    <property type="evidence" value="ECO:0007669"/>
    <property type="project" value="UniProtKB-SubCell"/>
</dbReference>
<keyword evidence="16" id="KW-0067">ATP-binding</keyword>
<dbReference type="InterPro" id="IPR011009">
    <property type="entry name" value="Kinase-like_dom_sf"/>
</dbReference>
<comment type="cofactor">
    <cofactor evidence="1">
        <name>Mg(2+)</name>
        <dbReference type="ChEBI" id="CHEBI:18420"/>
    </cofactor>
</comment>
<dbReference type="AlphaFoldDB" id="A0A5F9DG90"/>
<keyword evidence="19" id="KW-1133">Transmembrane helix</keyword>
<dbReference type="GO" id="GO:0005829">
    <property type="term" value="C:cytosol"/>
    <property type="evidence" value="ECO:0007669"/>
    <property type="project" value="UniProtKB-SubCell"/>
</dbReference>
<dbReference type="GO" id="GO:0005783">
    <property type="term" value="C:endoplasmic reticulum"/>
    <property type="evidence" value="ECO:0007669"/>
    <property type="project" value="UniProtKB-ARBA"/>
</dbReference>
<evidence type="ECO:0000256" key="13">
    <source>
        <dbReference type="ARBA" id="ARBA00022777"/>
    </source>
</evidence>
<proteinExistence type="inferred from homology"/>
<dbReference type="CDD" id="cd14018">
    <property type="entry name" value="STKc_PINK1"/>
    <property type="match status" value="1"/>
</dbReference>
<dbReference type="PROSITE" id="PS00108">
    <property type="entry name" value="PROTEIN_KINASE_ST"/>
    <property type="match status" value="1"/>
</dbReference>
<dbReference type="PANTHER" id="PTHR22972">
    <property type="entry name" value="SERINE/THREONINE PROTEIN KINASE"/>
    <property type="match status" value="1"/>
</dbReference>
<evidence type="ECO:0000313" key="33">
    <source>
        <dbReference type="Proteomes" id="UP000001811"/>
    </source>
</evidence>
<evidence type="ECO:0000256" key="2">
    <source>
        <dbReference type="ARBA" id="ARBA00004434"/>
    </source>
</evidence>
<evidence type="ECO:0000256" key="11">
    <source>
        <dbReference type="ARBA" id="ARBA00022723"/>
    </source>
</evidence>
<reference evidence="32" key="3">
    <citation type="submission" date="2025-09" db="UniProtKB">
        <authorList>
            <consortium name="Ensembl"/>
        </authorList>
    </citation>
    <scope>IDENTIFICATION</scope>
    <source>
        <strain evidence="32">Thorbecke</strain>
    </source>
</reference>
<evidence type="ECO:0000256" key="16">
    <source>
        <dbReference type="ARBA" id="ARBA00022840"/>
    </source>
</evidence>
<evidence type="ECO:0000256" key="20">
    <source>
        <dbReference type="ARBA" id="ARBA00023006"/>
    </source>
</evidence>
<evidence type="ECO:0000256" key="9">
    <source>
        <dbReference type="ARBA" id="ARBA00022679"/>
    </source>
</evidence>
<feature type="chain" id="PRO_5023902081" description="Serine/threonine-protein kinase PINK1, mitochondrial" evidence="30">
    <location>
        <begin position="31"/>
        <end position="565"/>
    </location>
</feature>